<protein>
    <recommendedName>
        <fullName evidence="4">GDP/GTP exchange factor Sec2 N-terminal domain-containing protein</fullName>
    </recommendedName>
</protein>
<comment type="caution">
    <text evidence="5">The sequence shown here is derived from an EMBL/GenBank/DDBJ whole genome shotgun (WGS) entry which is preliminary data.</text>
</comment>
<dbReference type="EMBL" id="JPKY01000017">
    <property type="protein sequence ID" value="KFH46605.1"/>
    <property type="molecule type" value="Genomic_DNA"/>
</dbReference>
<dbReference type="STRING" id="857340.A0A086TB73"/>
<dbReference type="PANTHER" id="PTHR14430:SF4">
    <property type="entry name" value="GDP_GTP EXCHANGE FACTOR SEC2 N-TERMINAL DOMAIN-CONTAINING PROTEIN"/>
    <property type="match status" value="1"/>
</dbReference>
<feature type="domain" description="GDP/GTP exchange factor Sec2 N-terminal" evidence="4">
    <location>
        <begin position="139"/>
        <end position="232"/>
    </location>
</feature>
<evidence type="ECO:0000313" key="5">
    <source>
        <dbReference type="EMBL" id="KFH46605.1"/>
    </source>
</evidence>
<dbReference type="Pfam" id="PF06428">
    <property type="entry name" value="Sec2p"/>
    <property type="match status" value="1"/>
</dbReference>
<dbReference type="GO" id="GO:0005085">
    <property type="term" value="F:guanyl-nucleotide exchange factor activity"/>
    <property type="evidence" value="ECO:0007669"/>
    <property type="project" value="InterPro"/>
</dbReference>
<accession>A0A086TB73</accession>
<evidence type="ECO:0000313" key="6">
    <source>
        <dbReference type="Proteomes" id="UP000029964"/>
    </source>
</evidence>
<keyword evidence="1 2" id="KW-0175">Coiled coil</keyword>
<dbReference type="GO" id="GO:0070319">
    <property type="term" value="C:Golgi to plasma membrane transport vesicle"/>
    <property type="evidence" value="ECO:0007669"/>
    <property type="project" value="TreeGrafter"/>
</dbReference>
<evidence type="ECO:0000256" key="3">
    <source>
        <dbReference type="SAM" id="MobiDB-lite"/>
    </source>
</evidence>
<feature type="compositionally biased region" description="Polar residues" evidence="3">
    <location>
        <begin position="108"/>
        <end position="141"/>
    </location>
</feature>
<dbReference type="HOGENOM" id="CLU_055310_2_0_1"/>
<sequence>MSSTMVLTMADTAPPPPTTLTTLGTSCPSCGSNDTLEQTQSQLLHAHARIAELESQVRLLNQKATAAVDRWADYEDELTRLRAQHGGGQPAPPPPPPKNDPSSTSSPTQNSEGGLSSGGMLQTGTNRLSSLLSRKSTPNLAQQQQQQQQQRTQPDTEDLIKALTREKSLRKEAEGRIAATSREVEELSASLFEQANEMVADERRARAKLEERVGELERRDREKRRRLERLESAMTRIEKVRNLLNES</sequence>
<feature type="compositionally biased region" description="Pro residues" evidence="3">
    <location>
        <begin position="90"/>
        <end position="99"/>
    </location>
</feature>
<proteinExistence type="predicted"/>
<evidence type="ECO:0000256" key="1">
    <source>
        <dbReference type="ARBA" id="ARBA00023054"/>
    </source>
</evidence>
<dbReference type="InterPro" id="IPR040351">
    <property type="entry name" value="RAB3IL/RAB3IP/Sec2"/>
</dbReference>
<name>A0A086TB73_HAPC1</name>
<keyword evidence="6" id="KW-1185">Reference proteome</keyword>
<organism evidence="5 6">
    <name type="scientific">Hapsidospora chrysogenum (strain ATCC 11550 / CBS 779.69 / DSM 880 / IAM 14645 / JCM 23072 / IMI 49137)</name>
    <name type="common">Acremonium chrysogenum</name>
    <dbReference type="NCBI Taxonomy" id="857340"/>
    <lineage>
        <taxon>Eukaryota</taxon>
        <taxon>Fungi</taxon>
        <taxon>Dikarya</taxon>
        <taxon>Ascomycota</taxon>
        <taxon>Pezizomycotina</taxon>
        <taxon>Sordariomycetes</taxon>
        <taxon>Hypocreomycetidae</taxon>
        <taxon>Hypocreales</taxon>
        <taxon>Bionectriaceae</taxon>
        <taxon>Hapsidospora</taxon>
    </lineage>
</organism>
<dbReference type="Proteomes" id="UP000029964">
    <property type="component" value="Unassembled WGS sequence"/>
</dbReference>
<dbReference type="PANTHER" id="PTHR14430">
    <property type="entry name" value="RABIN3-RELATED"/>
    <property type="match status" value="1"/>
</dbReference>
<dbReference type="SUPFAM" id="SSF144284">
    <property type="entry name" value="Sec2 N-terminal region"/>
    <property type="match status" value="1"/>
</dbReference>
<feature type="coiled-coil region" evidence="2">
    <location>
        <begin position="170"/>
        <end position="247"/>
    </location>
</feature>
<evidence type="ECO:0000259" key="4">
    <source>
        <dbReference type="Pfam" id="PF06428"/>
    </source>
</evidence>
<reference evidence="6" key="1">
    <citation type="journal article" date="2014" name="Genome Announc.">
        <title>Genome sequence and annotation of Acremonium chrysogenum, producer of the beta-lactam antibiotic cephalosporin C.</title>
        <authorList>
            <person name="Terfehr D."/>
            <person name="Dahlmann T.A."/>
            <person name="Specht T."/>
            <person name="Zadra I."/>
            <person name="Kuernsteiner H."/>
            <person name="Kueck U."/>
        </authorList>
    </citation>
    <scope>NUCLEOTIDE SEQUENCE [LARGE SCALE GENOMIC DNA]</scope>
    <source>
        <strain evidence="6">ATCC 11550 / CBS 779.69 / DSM 880 / IAM 14645 / JCM 23072 / IMI 49137</strain>
    </source>
</reference>
<dbReference type="Gene3D" id="6.10.140.910">
    <property type="match status" value="1"/>
</dbReference>
<dbReference type="GO" id="GO:0051286">
    <property type="term" value="C:cell tip"/>
    <property type="evidence" value="ECO:0007669"/>
    <property type="project" value="TreeGrafter"/>
</dbReference>
<feature type="coiled-coil region" evidence="2">
    <location>
        <begin position="36"/>
        <end position="70"/>
    </location>
</feature>
<evidence type="ECO:0000256" key="2">
    <source>
        <dbReference type="SAM" id="Coils"/>
    </source>
</evidence>
<dbReference type="AlphaFoldDB" id="A0A086TB73"/>
<dbReference type="InterPro" id="IPR009449">
    <property type="entry name" value="Sec2_N"/>
</dbReference>
<feature type="region of interest" description="Disordered" evidence="3">
    <location>
        <begin position="83"/>
        <end position="156"/>
    </location>
</feature>
<gene>
    <name evidence="5" type="ORF">ACRE_025750</name>
</gene>
<dbReference type="GO" id="GO:0006887">
    <property type="term" value="P:exocytosis"/>
    <property type="evidence" value="ECO:0007669"/>
    <property type="project" value="TreeGrafter"/>
</dbReference>
<dbReference type="OrthoDB" id="5560525at2759"/>